<dbReference type="Proteomes" id="UP000801492">
    <property type="component" value="Unassembled WGS sequence"/>
</dbReference>
<reference evidence="2" key="1">
    <citation type="submission" date="2019-08" db="EMBL/GenBank/DDBJ databases">
        <title>The genome of the North American firefly Photinus pyralis.</title>
        <authorList>
            <consortium name="Photinus pyralis genome working group"/>
            <person name="Fallon T.R."/>
            <person name="Sander Lower S.E."/>
            <person name="Weng J.-K."/>
        </authorList>
    </citation>
    <scope>NUCLEOTIDE SEQUENCE</scope>
    <source>
        <strain evidence="2">TRF0915ILg1</strain>
        <tissue evidence="2">Whole body</tissue>
    </source>
</reference>
<keyword evidence="1" id="KW-0732">Signal</keyword>
<dbReference type="AlphaFoldDB" id="A0A8K0DTC2"/>
<evidence type="ECO:0000313" key="3">
    <source>
        <dbReference type="Proteomes" id="UP000801492"/>
    </source>
</evidence>
<sequence length="137" mass="15198">MKTCVLNLFTTLLIVVLMKFLDAPNRYYLPVAPPAGSQPFPIPLSRKNVEIHTIVDANPLLAALLLSSILGIEAKSPGFNHPQHLSTNPYIALLLSHYGRYIPLYGGGHGIYGYNAANNYHNNKPFGAYKIYEDRDT</sequence>
<gene>
    <name evidence="2" type="ORF">ILUMI_00066</name>
</gene>
<accession>A0A8K0DTC2</accession>
<keyword evidence="3" id="KW-1185">Reference proteome</keyword>
<evidence type="ECO:0000256" key="1">
    <source>
        <dbReference type="SAM" id="SignalP"/>
    </source>
</evidence>
<organism evidence="2 3">
    <name type="scientific">Ignelater luminosus</name>
    <name type="common">Cucubano</name>
    <name type="synonym">Pyrophorus luminosus</name>
    <dbReference type="NCBI Taxonomy" id="2038154"/>
    <lineage>
        <taxon>Eukaryota</taxon>
        <taxon>Metazoa</taxon>
        <taxon>Ecdysozoa</taxon>
        <taxon>Arthropoda</taxon>
        <taxon>Hexapoda</taxon>
        <taxon>Insecta</taxon>
        <taxon>Pterygota</taxon>
        <taxon>Neoptera</taxon>
        <taxon>Endopterygota</taxon>
        <taxon>Coleoptera</taxon>
        <taxon>Polyphaga</taxon>
        <taxon>Elateriformia</taxon>
        <taxon>Elateroidea</taxon>
        <taxon>Elateridae</taxon>
        <taxon>Agrypninae</taxon>
        <taxon>Pyrophorini</taxon>
        <taxon>Ignelater</taxon>
    </lineage>
</organism>
<protein>
    <submittedName>
        <fullName evidence="2">Uncharacterized protein</fullName>
    </submittedName>
</protein>
<dbReference type="EMBL" id="VTPC01000018">
    <property type="protein sequence ID" value="KAF2906115.1"/>
    <property type="molecule type" value="Genomic_DNA"/>
</dbReference>
<dbReference type="OrthoDB" id="6677240at2759"/>
<feature type="signal peptide" evidence="1">
    <location>
        <begin position="1"/>
        <end position="23"/>
    </location>
</feature>
<proteinExistence type="predicted"/>
<comment type="caution">
    <text evidence="2">The sequence shown here is derived from an EMBL/GenBank/DDBJ whole genome shotgun (WGS) entry which is preliminary data.</text>
</comment>
<evidence type="ECO:0000313" key="2">
    <source>
        <dbReference type="EMBL" id="KAF2906115.1"/>
    </source>
</evidence>
<name>A0A8K0DTC2_IGNLU</name>
<feature type="chain" id="PRO_5035432875" evidence="1">
    <location>
        <begin position="24"/>
        <end position="137"/>
    </location>
</feature>